<protein>
    <recommendedName>
        <fullName evidence="3">N-acyl-aliphatic-L-amino acid amidohydrolase</fullName>
        <ecNumber evidence="3">3.5.1.14</ecNumber>
    </recommendedName>
    <alternativeName>
        <fullName evidence="8">N-acyl-L-amino-acid amidohydrolase</fullName>
    </alternativeName>
</protein>
<dbReference type="SUPFAM" id="SSF53187">
    <property type="entry name" value="Zn-dependent exopeptidases"/>
    <property type="match status" value="1"/>
</dbReference>
<dbReference type="InterPro" id="IPR036264">
    <property type="entry name" value="Bact_exopeptidase_dim_dom"/>
</dbReference>
<dbReference type="Gene3D" id="3.40.630.10">
    <property type="entry name" value="Zn peptidases"/>
    <property type="match status" value="1"/>
</dbReference>
<dbReference type="GeneID" id="20213427"/>
<reference evidence="14" key="1">
    <citation type="submission" date="2012-12" db="EMBL/GenBank/DDBJ databases">
        <authorList>
            <person name="Hellsten U."/>
            <person name="Grimwood J."/>
            <person name="Chapman J.A."/>
            <person name="Shapiro H."/>
            <person name="Aerts A."/>
            <person name="Otillar R.P."/>
            <person name="Terry A.Y."/>
            <person name="Boore J.L."/>
            <person name="Simakov O."/>
            <person name="Marletaz F."/>
            <person name="Cho S.-J."/>
            <person name="Edsinger-Gonzales E."/>
            <person name="Havlak P."/>
            <person name="Kuo D.-H."/>
            <person name="Larsson T."/>
            <person name="Lv J."/>
            <person name="Arendt D."/>
            <person name="Savage R."/>
            <person name="Osoegawa K."/>
            <person name="de Jong P."/>
            <person name="Lindberg D.R."/>
            <person name="Seaver E.C."/>
            <person name="Weisblat D.A."/>
            <person name="Putnam N.H."/>
            <person name="Grigoriev I.V."/>
            <person name="Rokhsar D.S."/>
        </authorList>
    </citation>
    <scope>NUCLEOTIDE SEQUENCE</scope>
</reference>
<dbReference type="RefSeq" id="XP_009008771.1">
    <property type="nucleotide sequence ID" value="XM_009010523.1"/>
</dbReference>
<comment type="similarity">
    <text evidence="2">Belongs to the peptidase M20A family.</text>
</comment>
<dbReference type="GO" id="GO:0005737">
    <property type="term" value="C:cytoplasm"/>
    <property type="evidence" value="ECO:0007669"/>
    <property type="project" value="UniProtKB-SubCell"/>
</dbReference>
<sequence>MEIEGVDNSALNSFREYLRIKTVQPEPDYDSAVSFLKKYAAELKLPLKTFEYVERKPIVLITCPGMDTSATSIILNSHMDVVPVFREHWLYDPFEAVMDSERNIFGRGTQDMKSIGIQYLEALKRLLRDGKKFKRTIHLLFVPDEEIGGRDGMKLFVKSDDFKKLNVGFALDEGLPSETDHFKVYYAERTIWQIEVTCTGNPGHGSMFIEDSAAEKLRSIINSFLDFREKEKERKEKCCLTQGDVTSVNLTILQGGVQVNVVPDKFVACFDVRVPPSVDLEEFERTISAWIQRAGKGTSFRLMQDYTKSNYTDIANLDPFWKSLTQTFSELALKTDVEIFPGGTDSRYIREAGIPAIGFSPINKTKQLLHDHNEYLNAGTFLKGIEIYEYIIYNLGNC</sequence>
<evidence type="ECO:0000256" key="10">
    <source>
        <dbReference type="PIRSR" id="PIRSR036696-2"/>
    </source>
</evidence>
<keyword evidence="7 10" id="KW-0862">Zinc</keyword>
<evidence type="ECO:0000256" key="5">
    <source>
        <dbReference type="ARBA" id="ARBA00022723"/>
    </source>
</evidence>
<dbReference type="PANTHER" id="PTHR45892">
    <property type="entry name" value="AMINOACYLASE-1"/>
    <property type="match status" value="1"/>
</dbReference>
<dbReference type="GO" id="GO:0004046">
    <property type="term" value="F:aminoacylase activity"/>
    <property type="evidence" value="ECO:0000318"/>
    <property type="project" value="GO_Central"/>
</dbReference>
<evidence type="ECO:0000256" key="3">
    <source>
        <dbReference type="ARBA" id="ARBA00011913"/>
    </source>
</evidence>
<gene>
    <name evidence="13" type="primary">20213427</name>
    <name evidence="12" type="ORF">HELRODRAFT_62927</name>
</gene>
<dbReference type="EnsemblMetazoa" id="HelroT62927">
    <property type="protein sequence ID" value="HelroP62927"/>
    <property type="gene ID" value="HelroG62927"/>
</dbReference>
<evidence type="ECO:0000256" key="9">
    <source>
        <dbReference type="PIRSR" id="PIRSR036696-1"/>
    </source>
</evidence>
<dbReference type="EMBL" id="KB095811">
    <property type="protein sequence ID" value="ESO12051.1"/>
    <property type="molecule type" value="Genomic_DNA"/>
</dbReference>
<organism evidence="13 14">
    <name type="scientific">Helobdella robusta</name>
    <name type="common">Californian leech</name>
    <dbReference type="NCBI Taxonomy" id="6412"/>
    <lineage>
        <taxon>Eukaryota</taxon>
        <taxon>Metazoa</taxon>
        <taxon>Spiralia</taxon>
        <taxon>Lophotrochozoa</taxon>
        <taxon>Annelida</taxon>
        <taxon>Clitellata</taxon>
        <taxon>Hirudinea</taxon>
        <taxon>Rhynchobdellida</taxon>
        <taxon>Glossiphoniidae</taxon>
        <taxon>Helobdella</taxon>
    </lineage>
</organism>
<dbReference type="eggNOG" id="KOG2275">
    <property type="taxonomic scope" value="Eukaryota"/>
</dbReference>
<dbReference type="Gene3D" id="1.10.150.900">
    <property type="match status" value="1"/>
</dbReference>
<evidence type="ECO:0000256" key="7">
    <source>
        <dbReference type="ARBA" id="ARBA00022833"/>
    </source>
</evidence>
<dbReference type="STRING" id="6412.T1FX79"/>
<feature type="active site" description="Proton acceptor" evidence="9">
    <location>
        <position position="145"/>
    </location>
</feature>
<evidence type="ECO:0000313" key="14">
    <source>
        <dbReference type="Proteomes" id="UP000015101"/>
    </source>
</evidence>
<dbReference type="KEGG" id="hro:HELRODRAFT_62927"/>
<feature type="binding site" evidence="10">
    <location>
        <position position="370"/>
    </location>
    <ligand>
        <name>Zn(2+)</name>
        <dbReference type="ChEBI" id="CHEBI:29105"/>
        <label>2</label>
    </ligand>
</feature>
<dbReference type="Proteomes" id="UP000015101">
    <property type="component" value="Unassembled WGS sequence"/>
</dbReference>
<keyword evidence="6" id="KW-0378">Hydrolase</keyword>
<dbReference type="FunFam" id="3.30.70.360:FF:000005">
    <property type="entry name" value="Putative Aminoacylase-1"/>
    <property type="match status" value="1"/>
</dbReference>
<comment type="cofactor">
    <cofactor evidence="10">
        <name>Zn(2+)</name>
        <dbReference type="ChEBI" id="CHEBI:29105"/>
    </cofactor>
    <text evidence="10">Binds 2 Zn(2+) ions per subunit.</text>
</comment>
<evidence type="ECO:0000256" key="4">
    <source>
        <dbReference type="ARBA" id="ARBA00022490"/>
    </source>
</evidence>
<keyword evidence="14" id="KW-1185">Reference proteome</keyword>
<evidence type="ECO:0000256" key="2">
    <source>
        <dbReference type="ARBA" id="ARBA00006247"/>
    </source>
</evidence>
<dbReference type="FunFam" id="1.10.150.900:FF:000001">
    <property type="entry name" value="Aminoacylase-1, putative"/>
    <property type="match status" value="1"/>
</dbReference>
<dbReference type="MEROPS" id="M20.973"/>
<dbReference type="InterPro" id="IPR011650">
    <property type="entry name" value="Peptidase_M20_dimer"/>
</dbReference>
<dbReference type="EMBL" id="AMQM01000044">
    <property type="status" value="NOT_ANNOTATED_CDS"/>
    <property type="molecule type" value="Genomic_DNA"/>
</dbReference>
<evidence type="ECO:0000259" key="11">
    <source>
        <dbReference type="Pfam" id="PF07687"/>
    </source>
</evidence>
<dbReference type="CTD" id="20213427"/>
<keyword evidence="4" id="KW-0963">Cytoplasm</keyword>
<evidence type="ECO:0000313" key="13">
    <source>
        <dbReference type="EnsemblMetazoa" id="HelroP62927"/>
    </source>
</evidence>
<feature type="binding site" evidence="10">
    <location>
        <position position="78"/>
    </location>
    <ligand>
        <name>Zn(2+)</name>
        <dbReference type="ChEBI" id="CHEBI:29105"/>
        <label>1</label>
    </ligand>
</feature>
<dbReference type="EC" id="3.5.1.14" evidence="3"/>
<dbReference type="HOGENOM" id="CLU_021802_5_0_1"/>
<feature type="active site" evidence="9">
    <location>
        <position position="80"/>
    </location>
</feature>
<dbReference type="InterPro" id="IPR010159">
    <property type="entry name" value="N-acyl_aa_amidohydrolase"/>
</dbReference>
<dbReference type="PANTHER" id="PTHR45892:SF1">
    <property type="entry name" value="AMINOACYLASE-1"/>
    <property type="match status" value="1"/>
</dbReference>
<dbReference type="InterPro" id="IPR002933">
    <property type="entry name" value="Peptidase_M20"/>
</dbReference>
<dbReference type="InParanoid" id="T1FX79"/>
<dbReference type="EMBL" id="AMQM01000045">
    <property type="status" value="NOT_ANNOTATED_CDS"/>
    <property type="molecule type" value="Genomic_DNA"/>
</dbReference>
<evidence type="ECO:0000256" key="6">
    <source>
        <dbReference type="ARBA" id="ARBA00022801"/>
    </source>
</evidence>
<dbReference type="Pfam" id="PF07687">
    <property type="entry name" value="M20_dimer"/>
    <property type="match status" value="1"/>
</dbReference>
<dbReference type="GO" id="GO:0006520">
    <property type="term" value="P:amino acid metabolic process"/>
    <property type="evidence" value="ECO:0007669"/>
    <property type="project" value="InterPro"/>
</dbReference>
<evidence type="ECO:0000256" key="8">
    <source>
        <dbReference type="ARBA" id="ARBA00029656"/>
    </source>
</evidence>
<reference evidence="13" key="3">
    <citation type="submission" date="2015-06" db="UniProtKB">
        <authorList>
            <consortium name="EnsemblMetazoa"/>
        </authorList>
    </citation>
    <scope>IDENTIFICATION</scope>
</reference>
<evidence type="ECO:0000256" key="1">
    <source>
        <dbReference type="ARBA" id="ARBA00004496"/>
    </source>
</evidence>
<dbReference type="NCBIfam" id="TIGR01880">
    <property type="entry name" value="Ac-peptdase-euk"/>
    <property type="match status" value="1"/>
</dbReference>
<dbReference type="InterPro" id="IPR001261">
    <property type="entry name" value="ArgE/DapE_CS"/>
</dbReference>
<accession>T1FX79</accession>
<dbReference type="SUPFAM" id="SSF55031">
    <property type="entry name" value="Bacterial exopeptidase dimerisation domain"/>
    <property type="match status" value="1"/>
</dbReference>
<name>T1FX79_HELRO</name>
<keyword evidence="5 10" id="KW-0479">Metal-binding</keyword>
<feature type="binding site" evidence="10">
    <location>
        <position position="173"/>
    </location>
    <ligand>
        <name>Zn(2+)</name>
        <dbReference type="ChEBI" id="CHEBI:29105"/>
        <label>1</label>
    </ligand>
</feature>
<reference evidence="12 14" key="2">
    <citation type="journal article" date="2013" name="Nature">
        <title>Insights into bilaterian evolution from three spiralian genomes.</title>
        <authorList>
            <person name="Simakov O."/>
            <person name="Marletaz F."/>
            <person name="Cho S.J."/>
            <person name="Edsinger-Gonzales E."/>
            <person name="Havlak P."/>
            <person name="Hellsten U."/>
            <person name="Kuo D.H."/>
            <person name="Larsson T."/>
            <person name="Lv J."/>
            <person name="Arendt D."/>
            <person name="Savage R."/>
            <person name="Osoegawa K."/>
            <person name="de Jong P."/>
            <person name="Grimwood J."/>
            <person name="Chapman J.A."/>
            <person name="Shapiro H."/>
            <person name="Aerts A."/>
            <person name="Otillar R.P."/>
            <person name="Terry A.Y."/>
            <person name="Boore J.L."/>
            <person name="Grigoriev I.V."/>
            <person name="Lindberg D.R."/>
            <person name="Seaver E.C."/>
            <person name="Weisblat D.A."/>
            <person name="Putnam N.H."/>
            <person name="Rokhsar D.S."/>
        </authorList>
    </citation>
    <scope>NUCLEOTIDE SEQUENCE</scope>
</reference>
<dbReference type="Pfam" id="PF01546">
    <property type="entry name" value="Peptidase_M20"/>
    <property type="match status" value="1"/>
</dbReference>
<dbReference type="EMBL" id="AMQM01000043">
    <property type="status" value="NOT_ANNOTATED_CDS"/>
    <property type="molecule type" value="Genomic_DNA"/>
</dbReference>
<dbReference type="AlphaFoldDB" id="T1FX79"/>
<dbReference type="OMA" id="FYGERAQ"/>
<feature type="binding site" evidence="10">
    <location>
        <position position="111"/>
    </location>
    <ligand>
        <name>Zn(2+)</name>
        <dbReference type="ChEBI" id="CHEBI:29105"/>
        <label>2</label>
    </ligand>
</feature>
<dbReference type="PROSITE" id="PS00759">
    <property type="entry name" value="ARGE_DAPE_CPG2_2"/>
    <property type="match status" value="1"/>
</dbReference>
<dbReference type="InterPro" id="IPR052083">
    <property type="entry name" value="Aminoacylase-1_M20A"/>
</dbReference>
<evidence type="ECO:0000313" key="12">
    <source>
        <dbReference type="EMBL" id="ESO12051.1"/>
    </source>
</evidence>
<feature type="binding site" evidence="10">
    <location>
        <position position="146"/>
    </location>
    <ligand>
        <name>Zn(2+)</name>
        <dbReference type="ChEBI" id="CHEBI:29105"/>
        <label>2</label>
    </ligand>
</feature>
<feature type="domain" description="Peptidase M20 dimerisation" evidence="11">
    <location>
        <begin position="186"/>
        <end position="296"/>
    </location>
</feature>
<dbReference type="GO" id="GO:0046872">
    <property type="term" value="F:metal ion binding"/>
    <property type="evidence" value="ECO:0007669"/>
    <property type="project" value="UniProtKB-KW"/>
</dbReference>
<dbReference type="OrthoDB" id="3064516at2759"/>
<feature type="binding site" evidence="10">
    <location>
        <position position="111"/>
    </location>
    <ligand>
        <name>Zn(2+)</name>
        <dbReference type="ChEBI" id="CHEBI:29105"/>
        <label>1</label>
    </ligand>
</feature>
<dbReference type="PIRSF" id="PIRSF036696">
    <property type="entry name" value="ACY-1"/>
    <property type="match status" value="1"/>
</dbReference>
<dbReference type="FunFam" id="3.40.630.10:FF:000019">
    <property type="entry name" value="Aminoacylase 1"/>
    <property type="match status" value="1"/>
</dbReference>
<comment type="subcellular location">
    <subcellularLocation>
        <location evidence="1">Cytoplasm</location>
    </subcellularLocation>
</comment>
<proteinExistence type="inferred from homology"/>
<dbReference type="FunCoup" id="T1FX79">
    <property type="interactions" value="224"/>
</dbReference>
<dbReference type="Gene3D" id="3.30.70.360">
    <property type="match status" value="1"/>
</dbReference>